<name>A0A0R1ZKJ7_9LACO</name>
<evidence type="ECO:0000256" key="2">
    <source>
        <dbReference type="ARBA" id="ARBA00022723"/>
    </source>
</evidence>
<dbReference type="InterPro" id="IPR034009">
    <property type="entry name" value="M3B_PepF_4"/>
</dbReference>
<evidence type="ECO:0000313" key="8">
    <source>
        <dbReference type="EMBL" id="KRM55039.1"/>
    </source>
</evidence>
<comment type="caution">
    <text evidence="8">The sequence shown here is derived from an EMBL/GenBank/DDBJ whole genome shotgun (WGS) entry which is preliminary data.</text>
</comment>
<dbReference type="Gene3D" id="1.10.1370.20">
    <property type="entry name" value="Oligoendopeptidase f, C-terminal domain"/>
    <property type="match status" value="1"/>
</dbReference>
<evidence type="ECO:0000256" key="3">
    <source>
        <dbReference type="ARBA" id="ARBA00022801"/>
    </source>
</evidence>
<organism evidence="8 9">
    <name type="scientific">Lacticaseibacillus sharpeae JCM 1186 = DSM 20505</name>
    <dbReference type="NCBI Taxonomy" id="1291052"/>
    <lineage>
        <taxon>Bacteria</taxon>
        <taxon>Bacillati</taxon>
        <taxon>Bacillota</taxon>
        <taxon>Bacilli</taxon>
        <taxon>Lactobacillales</taxon>
        <taxon>Lactobacillaceae</taxon>
        <taxon>Lacticaseibacillus</taxon>
    </lineage>
</organism>
<keyword evidence="4 6" id="KW-0862">Zinc</keyword>
<dbReference type="PANTHER" id="PTHR11804:SF45">
    <property type="entry name" value="SIMILAR TO OLIGOENDOPEPTIDASE"/>
    <property type="match status" value="1"/>
</dbReference>
<dbReference type="EC" id="3.4.24.-" evidence="6"/>
<dbReference type="GO" id="GO:0006508">
    <property type="term" value="P:proteolysis"/>
    <property type="evidence" value="ECO:0007669"/>
    <property type="project" value="UniProtKB-KW"/>
</dbReference>
<protein>
    <recommendedName>
        <fullName evidence="6">Oligopeptidase F</fullName>
        <ecNumber evidence="6">3.4.24.-</ecNumber>
    </recommendedName>
</protein>
<evidence type="ECO:0000256" key="5">
    <source>
        <dbReference type="ARBA" id="ARBA00023049"/>
    </source>
</evidence>
<dbReference type="NCBIfam" id="TIGR00181">
    <property type="entry name" value="pepF"/>
    <property type="match status" value="1"/>
</dbReference>
<dbReference type="InterPro" id="IPR004438">
    <property type="entry name" value="Peptidase_M3B"/>
</dbReference>
<dbReference type="InterPro" id="IPR045090">
    <property type="entry name" value="Pept_M3A_M3B"/>
</dbReference>
<dbReference type="EMBL" id="AYYO01000037">
    <property type="protein sequence ID" value="KRM55039.1"/>
    <property type="molecule type" value="Genomic_DNA"/>
</dbReference>
<dbReference type="OrthoDB" id="9766487at2"/>
<dbReference type="RefSeq" id="WP_054678097.1">
    <property type="nucleotide sequence ID" value="NZ_AYYO01000037.1"/>
</dbReference>
<dbReference type="STRING" id="1291052.FC18_GL001747"/>
<dbReference type="GO" id="GO:0006518">
    <property type="term" value="P:peptide metabolic process"/>
    <property type="evidence" value="ECO:0007669"/>
    <property type="project" value="TreeGrafter"/>
</dbReference>
<reference evidence="8 9" key="1">
    <citation type="journal article" date="2015" name="Genome Announc.">
        <title>Expanding the biotechnology potential of lactobacilli through comparative genomics of 213 strains and associated genera.</title>
        <authorList>
            <person name="Sun Z."/>
            <person name="Harris H.M."/>
            <person name="McCann A."/>
            <person name="Guo C."/>
            <person name="Argimon S."/>
            <person name="Zhang W."/>
            <person name="Yang X."/>
            <person name="Jeffery I.B."/>
            <person name="Cooney J.C."/>
            <person name="Kagawa T.F."/>
            <person name="Liu W."/>
            <person name="Song Y."/>
            <person name="Salvetti E."/>
            <person name="Wrobel A."/>
            <person name="Rasinkangas P."/>
            <person name="Parkhill J."/>
            <person name="Rea M.C."/>
            <person name="O'Sullivan O."/>
            <person name="Ritari J."/>
            <person name="Douillard F.P."/>
            <person name="Paul Ross R."/>
            <person name="Yang R."/>
            <person name="Briner A.E."/>
            <person name="Felis G.E."/>
            <person name="de Vos W.M."/>
            <person name="Barrangou R."/>
            <person name="Klaenhammer T.R."/>
            <person name="Caufield P.W."/>
            <person name="Cui Y."/>
            <person name="Zhang H."/>
            <person name="O'Toole P.W."/>
        </authorList>
    </citation>
    <scope>NUCLEOTIDE SEQUENCE [LARGE SCALE GENOMIC DNA]</scope>
    <source>
        <strain evidence="8 9">DSM 20505</strain>
    </source>
</reference>
<evidence type="ECO:0000313" key="9">
    <source>
        <dbReference type="Proteomes" id="UP000051679"/>
    </source>
</evidence>
<evidence type="ECO:0000256" key="1">
    <source>
        <dbReference type="ARBA" id="ARBA00022670"/>
    </source>
</evidence>
<gene>
    <name evidence="8" type="ORF">FC18_GL001747</name>
</gene>
<dbReference type="AlphaFoldDB" id="A0A0R1ZKJ7"/>
<evidence type="ECO:0000256" key="4">
    <source>
        <dbReference type="ARBA" id="ARBA00022833"/>
    </source>
</evidence>
<proteinExistence type="inferred from homology"/>
<comment type="function">
    <text evidence="6">Has oligopeptidase activity and degrades a variety of small bioactive peptides.</text>
</comment>
<dbReference type="Pfam" id="PF01432">
    <property type="entry name" value="Peptidase_M3"/>
    <property type="match status" value="1"/>
</dbReference>
<keyword evidence="2 6" id="KW-0479">Metal-binding</keyword>
<keyword evidence="9" id="KW-1185">Reference proteome</keyword>
<evidence type="ECO:0000256" key="6">
    <source>
        <dbReference type="RuleBase" id="RU368091"/>
    </source>
</evidence>
<dbReference type="PANTHER" id="PTHR11804">
    <property type="entry name" value="PROTEASE M3 THIMET OLIGOPEPTIDASE-RELATED"/>
    <property type="match status" value="1"/>
</dbReference>
<evidence type="ECO:0000259" key="7">
    <source>
        <dbReference type="Pfam" id="PF01432"/>
    </source>
</evidence>
<keyword evidence="5 6" id="KW-0482">Metalloprotease</keyword>
<comment type="similarity">
    <text evidence="6">Belongs to the peptidase M3B family.</text>
</comment>
<keyword evidence="3 6" id="KW-0378">Hydrolase</keyword>
<dbReference type="GO" id="GO:0004222">
    <property type="term" value="F:metalloendopeptidase activity"/>
    <property type="evidence" value="ECO:0007669"/>
    <property type="project" value="UniProtKB-UniRule"/>
</dbReference>
<dbReference type="InterPro" id="IPR042088">
    <property type="entry name" value="OligoPept_F_C"/>
</dbReference>
<accession>A0A0R1ZKJ7</accession>
<dbReference type="SUPFAM" id="SSF55486">
    <property type="entry name" value="Metalloproteases ('zincins'), catalytic domain"/>
    <property type="match status" value="1"/>
</dbReference>
<dbReference type="GO" id="GO:0046872">
    <property type="term" value="F:metal ion binding"/>
    <property type="evidence" value="ECO:0007669"/>
    <property type="project" value="UniProtKB-UniRule"/>
</dbReference>
<sequence>MSKLPPRSAVDPAETWDLTALFPDEAAYSAGCTQLRALADAFTTKYQPVTRDANTIIAALNDYADIVTLSDRLAHYAFLPQAADGTDNTANSRLNAFDTLYATVFGELSFFEAGLATVPNSVLDVVAAQQPEHAGYLRHIRAQKQSALDPAAEKVLATLAPALSAPDSMRSQAIARDMDFGTFTAHGQEYPLSFVSYEETYQKHPDTEIRRAAYKQFNATLAKYQNVIATGYYNQVMKEKAIATMRGYDSVIDYLLAPQEVTRDMFNRQIDVIMTELAPVMQRYEKFVRKLWGLDHTGYTDLQIDIDPTYSPKFTIAEAKELILNAVSVLGPDYQALIARNFSERWTDYPANIGKESGAFTSMAYGTHPYILQSWASNLPSVYTLVHELGHAGQMMLAGAAQGPLNWMPSTYIVEAPSTFHELLATDELLRTADSDRLRRFALSRLLNDTYFHNFVTHLLEAAFQREVYTLIDNGESFDAAKLNSIKAGVLKQFWGDAVELEPGAELTWMRQSHYYLGLYSYTYSAGLTISTQAFLNLRENREQGAKQWLDFLSLGDSVPPVAAAKVAGVDVTSDAALHATIQFLDDTEREIEELSKKID</sequence>
<dbReference type="CDD" id="cd09609">
    <property type="entry name" value="M3B_PepF"/>
    <property type="match status" value="1"/>
</dbReference>
<dbReference type="InterPro" id="IPR001567">
    <property type="entry name" value="Pept_M3A_M3B_dom"/>
</dbReference>
<dbReference type="Proteomes" id="UP000051679">
    <property type="component" value="Unassembled WGS sequence"/>
</dbReference>
<dbReference type="PATRIC" id="fig|1291052.5.peg.1786"/>
<keyword evidence="1 6" id="KW-0645">Protease</keyword>
<feature type="domain" description="Peptidase M3A/M3B catalytic" evidence="7">
    <location>
        <begin position="201"/>
        <end position="582"/>
    </location>
</feature>
<dbReference type="Gene3D" id="1.20.140.70">
    <property type="entry name" value="Oligopeptidase f, N-terminal domain"/>
    <property type="match status" value="1"/>
</dbReference>
<comment type="cofactor">
    <cofactor evidence="6">
        <name>Zn(2+)</name>
        <dbReference type="ChEBI" id="CHEBI:29105"/>
    </cofactor>
    <text evidence="6">Binds 1 zinc ion.</text>
</comment>